<keyword evidence="5 7" id="KW-0472">Membrane</keyword>
<evidence type="ECO:0000313" key="10">
    <source>
        <dbReference type="Proteomes" id="UP000253094"/>
    </source>
</evidence>
<evidence type="ECO:0000256" key="7">
    <source>
        <dbReference type="SAM" id="Phobius"/>
    </source>
</evidence>
<feature type="transmembrane region" description="Helical" evidence="7">
    <location>
        <begin position="117"/>
        <end position="137"/>
    </location>
</feature>
<feature type="domain" description="EamA" evidence="8">
    <location>
        <begin position="143"/>
        <end position="276"/>
    </location>
</feature>
<sequence>MEDNLRWTLVTAIAPVAWGTNYYVIHEYLPAGHPLWGALLRALPAGLLLLAVCRRLPRGPWWWRSLVLGALNMGAFFALIYTAAQLLPTSVASTIMASSPVVMMLIAWALLGERPRLLASAGAVLGVTGVCLMLFSGVSAVDWWGVVASVTAMLMSSLGFVLTKRWGSDTSVLASTSWQLVAGGLVLAPFAVLVEGAPPAVDWAAVAGFAYVAVVATAAAFAAWFAGLKYLRAGTVGLIGLLNPATGVLLGTLLAAEVLTLRQAAGLVLVMAGILLGQPVAERLRARLRPRPAAPATPHREARVEVCGGRTSR</sequence>
<keyword evidence="3 7" id="KW-0812">Transmembrane</keyword>
<feature type="transmembrane region" description="Helical" evidence="7">
    <location>
        <begin position="233"/>
        <end position="255"/>
    </location>
</feature>
<feature type="transmembrane region" description="Helical" evidence="7">
    <location>
        <begin position="203"/>
        <end position="226"/>
    </location>
</feature>
<dbReference type="GO" id="GO:0016020">
    <property type="term" value="C:membrane"/>
    <property type="evidence" value="ECO:0007669"/>
    <property type="project" value="UniProtKB-SubCell"/>
</dbReference>
<comment type="caution">
    <text evidence="9">The sequence shown here is derived from an EMBL/GenBank/DDBJ whole genome shotgun (WGS) entry which is preliminary data.</text>
</comment>
<reference evidence="9 10" key="1">
    <citation type="submission" date="2018-06" db="EMBL/GenBank/DDBJ databases">
        <title>Sphaerisporangium craniellae sp. nov., isolated from a marine sponge in the South China Sea.</title>
        <authorList>
            <person name="Li L."/>
        </authorList>
    </citation>
    <scope>NUCLEOTIDE SEQUENCE [LARGE SCALE GENOMIC DNA]</scope>
    <source>
        <strain evidence="9 10">CCTCC AA 208026</strain>
    </source>
</reference>
<dbReference type="AlphaFoldDB" id="A0A367FBL5"/>
<dbReference type="RefSeq" id="WP_114031852.1">
    <property type="nucleotide sequence ID" value="NZ_QOIL01000017.1"/>
</dbReference>
<keyword evidence="4 7" id="KW-1133">Transmembrane helix</keyword>
<protein>
    <submittedName>
        <fullName evidence="9">EamA family transporter</fullName>
    </submittedName>
</protein>
<evidence type="ECO:0000313" key="9">
    <source>
        <dbReference type="EMBL" id="RCG27085.1"/>
    </source>
</evidence>
<evidence type="ECO:0000256" key="5">
    <source>
        <dbReference type="ARBA" id="ARBA00023136"/>
    </source>
</evidence>
<dbReference type="EMBL" id="QOIL01000017">
    <property type="protein sequence ID" value="RCG27085.1"/>
    <property type="molecule type" value="Genomic_DNA"/>
</dbReference>
<dbReference type="InterPro" id="IPR000620">
    <property type="entry name" value="EamA_dom"/>
</dbReference>
<dbReference type="Proteomes" id="UP000253094">
    <property type="component" value="Unassembled WGS sequence"/>
</dbReference>
<dbReference type="PANTHER" id="PTHR32322:SF2">
    <property type="entry name" value="EAMA DOMAIN-CONTAINING PROTEIN"/>
    <property type="match status" value="1"/>
</dbReference>
<feature type="transmembrane region" description="Helical" evidence="7">
    <location>
        <begin position="261"/>
        <end position="281"/>
    </location>
</feature>
<comment type="similarity">
    <text evidence="2">Belongs to the EamA transporter family.</text>
</comment>
<feature type="transmembrane region" description="Helical" evidence="7">
    <location>
        <begin position="35"/>
        <end position="53"/>
    </location>
</feature>
<feature type="transmembrane region" description="Helical" evidence="7">
    <location>
        <begin position="65"/>
        <end position="84"/>
    </location>
</feature>
<evidence type="ECO:0000256" key="3">
    <source>
        <dbReference type="ARBA" id="ARBA00022692"/>
    </source>
</evidence>
<evidence type="ECO:0000256" key="6">
    <source>
        <dbReference type="SAM" id="MobiDB-lite"/>
    </source>
</evidence>
<dbReference type="PANTHER" id="PTHR32322">
    <property type="entry name" value="INNER MEMBRANE TRANSPORTER"/>
    <property type="match status" value="1"/>
</dbReference>
<name>A0A367FBL5_9ACTN</name>
<accession>A0A367FBL5</accession>
<gene>
    <name evidence="9" type="ORF">DQ384_28000</name>
</gene>
<feature type="domain" description="EamA" evidence="8">
    <location>
        <begin position="7"/>
        <end position="134"/>
    </location>
</feature>
<feature type="transmembrane region" description="Helical" evidence="7">
    <location>
        <begin position="170"/>
        <end position="191"/>
    </location>
</feature>
<dbReference type="InterPro" id="IPR037185">
    <property type="entry name" value="EmrE-like"/>
</dbReference>
<evidence type="ECO:0000256" key="4">
    <source>
        <dbReference type="ARBA" id="ARBA00022989"/>
    </source>
</evidence>
<dbReference type="InterPro" id="IPR050638">
    <property type="entry name" value="AA-Vitamin_Transporters"/>
</dbReference>
<proteinExistence type="inferred from homology"/>
<evidence type="ECO:0000256" key="2">
    <source>
        <dbReference type="ARBA" id="ARBA00007362"/>
    </source>
</evidence>
<organism evidence="9 10">
    <name type="scientific">Sphaerisporangium album</name>
    <dbReference type="NCBI Taxonomy" id="509200"/>
    <lineage>
        <taxon>Bacteria</taxon>
        <taxon>Bacillati</taxon>
        <taxon>Actinomycetota</taxon>
        <taxon>Actinomycetes</taxon>
        <taxon>Streptosporangiales</taxon>
        <taxon>Streptosporangiaceae</taxon>
        <taxon>Sphaerisporangium</taxon>
    </lineage>
</organism>
<keyword evidence="10" id="KW-1185">Reference proteome</keyword>
<dbReference type="Gene3D" id="1.10.3730.20">
    <property type="match status" value="1"/>
</dbReference>
<comment type="subcellular location">
    <subcellularLocation>
        <location evidence="1">Membrane</location>
        <topology evidence="1">Multi-pass membrane protein</topology>
    </subcellularLocation>
</comment>
<evidence type="ECO:0000256" key="1">
    <source>
        <dbReference type="ARBA" id="ARBA00004141"/>
    </source>
</evidence>
<dbReference type="Pfam" id="PF00892">
    <property type="entry name" value="EamA"/>
    <property type="match status" value="2"/>
</dbReference>
<feature type="region of interest" description="Disordered" evidence="6">
    <location>
        <begin position="289"/>
        <end position="313"/>
    </location>
</feature>
<dbReference type="OrthoDB" id="5430053at2"/>
<dbReference type="SUPFAM" id="SSF103481">
    <property type="entry name" value="Multidrug resistance efflux transporter EmrE"/>
    <property type="match status" value="2"/>
</dbReference>
<evidence type="ECO:0000259" key="8">
    <source>
        <dbReference type="Pfam" id="PF00892"/>
    </source>
</evidence>
<feature type="transmembrane region" description="Helical" evidence="7">
    <location>
        <begin position="90"/>
        <end position="110"/>
    </location>
</feature>
<feature type="transmembrane region" description="Helical" evidence="7">
    <location>
        <begin position="143"/>
        <end position="163"/>
    </location>
</feature>